<feature type="domain" description="Radical SAM core" evidence="7">
    <location>
        <begin position="12"/>
        <end position="237"/>
    </location>
</feature>
<keyword evidence="6" id="KW-0411">Iron-sulfur</keyword>
<dbReference type="InterPro" id="IPR034457">
    <property type="entry name" value="Organic_radical-activating"/>
</dbReference>
<dbReference type="GO" id="GO:0016829">
    <property type="term" value="F:lyase activity"/>
    <property type="evidence" value="ECO:0007669"/>
    <property type="project" value="UniProtKB-KW"/>
</dbReference>
<reference evidence="8 9" key="1">
    <citation type="submission" date="2016-10" db="EMBL/GenBank/DDBJ databases">
        <authorList>
            <person name="de Groot N.N."/>
        </authorList>
    </citation>
    <scope>NUCLEOTIDE SEQUENCE [LARGE SCALE GENOMIC DNA]</scope>
    <source>
        <strain evidence="8 9">KH1P1</strain>
    </source>
</reference>
<dbReference type="Pfam" id="PF04055">
    <property type="entry name" value="Radical_SAM"/>
    <property type="match status" value="1"/>
</dbReference>
<keyword evidence="9" id="KW-1185">Reference proteome</keyword>
<evidence type="ECO:0000256" key="6">
    <source>
        <dbReference type="ARBA" id="ARBA00023014"/>
    </source>
</evidence>
<dbReference type="Gene3D" id="3.20.20.70">
    <property type="entry name" value="Aldolase class I"/>
    <property type="match status" value="1"/>
</dbReference>
<evidence type="ECO:0000256" key="4">
    <source>
        <dbReference type="ARBA" id="ARBA00022723"/>
    </source>
</evidence>
<dbReference type="PROSITE" id="PS51918">
    <property type="entry name" value="RADICAL_SAM"/>
    <property type="match status" value="1"/>
</dbReference>
<dbReference type="InterPro" id="IPR013785">
    <property type="entry name" value="Aldolase_TIM"/>
</dbReference>
<sequence>MIIHGLNRLTLLDYPEHTACTMFTGACNFRCPFCQNGALVLHPEEEPVIPEEEIFGFLEKRRGVLDGVCVTGGEPTLQNGLEEFLRRIKEMGFLVKLDTNGTNPDLLGKLIDEQLLDMAAMDIKTSRSHYAKAAGLGGGALPAEEMIRKVEQSAGLLRENRIPYEFRTTMVRGLVTEEDMSSIGEWLAGAERYYLQNYEDSEGVLDRSMQGYTPDEMRHMLEILRRWVPNAKLRGVS</sequence>
<accession>A0A1I0I6R8</accession>
<keyword evidence="5" id="KW-0408">Iron</keyword>
<dbReference type="GO" id="GO:0046872">
    <property type="term" value="F:metal ion binding"/>
    <property type="evidence" value="ECO:0007669"/>
    <property type="project" value="UniProtKB-KW"/>
</dbReference>
<dbReference type="STRING" id="1526.SAMN02910262_01337"/>
<organism evidence="8 9">
    <name type="scientific">[Clostridium] aminophilum</name>
    <dbReference type="NCBI Taxonomy" id="1526"/>
    <lineage>
        <taxon>Bacteria</taxon>
        <taxon>Bacillati</taxon>
        <taxon>Bacillota</taxon>
        <taxon>Clostridia</taxon>
        <taxon>Lachnospirales</taxon>
        <taxon>Lachnospiraceae</taxon>
    </lineage>
</organism>
<keyword evidence="3" id="KW-0949">S-adenosyl-L-methionine</keyword>
<evidence type="ECO:0000256" key="1">
    <source>
        <dbReference type="ARBA" id="ARBA00001966"/>
    </source>
</evidence>
<evidence type="ECO:0000256" key="5">
    <source>
        <dbReference type="ARBA" id="ARBA00023004"/>
    </source>
</evidence>
<dbReference type="NCBIfam" id="TIGR02495">
    <property type="entry name" value="NrdG2"/>
    <property type="match status" value="1"/>
</dbReference>
<keyword evidence="8" id="KW-0456">Lyase</keyword>
<comment type="cofactor">
    <cofactor evidence="1">
        <name>[4Fe-4S] cluster</name>
        <dbReference type="ChEBI" id="CHEBI:49883"/>
    </cofactor>
</comment>
<protein>
    <submittedName>
        <fullName evidence="8">Pyruvate formate lyase activating enzyme</fullName>
    </submittedName>
</protein>
<dbReference type="PANTHER" id="PTHR30352:SF5">
    <property type="entry name" value="PYRUVATE FORMATE-LYASE 1-ACTIVATING ENZYME"/>
    <property type="match status" value="1"/>
</dbReference>
<dbReference type="InterPro" id="IPR058240">
    <property type="entry name" value="rSAM_sf"/>
</dbReference>
<keyword evidence="2" id="KW-0004">4Fe-4S</keyword>
<dbReference type="SUPFAM" id="SSF102114">
    <property type="entry name" value="Radical SAM enzymes"/>
    <property type="match status" value="1"/>
</dbReference>
<keyword evidence="4" id="KW-0479">Metal-binding</keyword>
<dbReference type="SFLD" id="SFLDS00029">
    <property type="entry name" value="Radical_SAM"/>
    <property type="match status" value="1"/>
</dbReference>
<evidence type="ECO:0000259" key="7">
    <source>
        <dbReference type="PROSITE" id="PS51918"/>
    </source>
</evidence>
<evidence type="ECO:0000256" key="3">
    <source>
        <dbReference type="ARBA" id="ARBA00022691"/>
    </source>
</evidence>
<dbReference type="eggNOG" id="COG1180">
    <property type="taxonomic scope" value="Bacteria"/>
</dbReference>
<dbReference type="SFLD" id="SFLDG01094">
    <property type="entry name" value="Uncharacterised_Radical_SAM_Su"/>
    <property type="match status" value="1"/>
</dbReference>
<dbReference type="CDD" id="cd01335">
    <property type="entry name" value="Radical_SAM"/>
    <property type="match status" value="1"/>
</dbReference>
<dbReference type="OrthoDB" id="9782387at2"/>
<dbReference type="AlphaFoldDB" id="A0A1I0I6R8"/>
<evidence type="ECO:0000313" key="8">
    <source>
        <dbReference type="EMBL" id="SET91581.1"/>
    </source>
</evidence>
<evidence type="ECO:0000256" key="2">
    <source>
        <dbReference type="ARBA" id="ARBA00022485"/>
    </source>
</evidence>
<dbReference type="GO" id="GO:0051539">
    <property type="term" value="F:4 iron, 4 sulfur cluster binding"/>
    <property type="evidence" value="ECO:0007669"/>
    <property type="project" value="UniProtKB-KW"/>
</dbReference>
<proteinExistence type="predicted"/>
<dbReference type="PANTHER" id="PTHR30352">
    <property type="entry name" value="PYRUVATE FORMATE-LYASE-ACTIVATING ENZYME"/>
    <property type="match status" value="1"/>
</dbReference>
<dbReference type="Proteomes" id="UP000199820">
    <property type="component" value="Unassembled WGS sequence"/>
</dbReference>
<dbReference type="RefSeq" id="WP_074650488.1">
    <property type="nucleotide sequence ID" value="NZ_FOIL01000068.1"/>
</dbReference>
<dbReference type="InterPro" id="IPR007197">
    <property type="entry name" value="rSAM"/>
</dbReference>
<keyword evidence="8" id="KW-0670">Pyruvate</keyword>
<dbReference type="EMBL" id="FOIL01000068">
    <property type="protein sequence ID" value="SET91581.1"/>
    <property type="molecule type" value="Genomic_DNA"/>
</dbReference>
<dbReference type="InterPro" id="IPR012840">
    <property type="entry name" value="NrdG2"/>
</dbReference>
<gene>
    <name evidence="8" type="ORF">SAMN04487771_10683</name>
</gene>
<name>A0A1I0I6R8_9FIRM</name>
<evidence type="ECO:0000313" key="9">
    <source>
        <dbReference type="Proteomes" id="UP000199820"/>
    </source>
</evidence>